<comment type="catalytic activity">
    <reaction evidence="3">
        <text>guanosine + phosphate = alpha-D-ribose 1-phosphate + guanine</text>
        <dbReference type="Rhea" id="RHEA:13233"/>
        <dbReference type="ChEBI" id="CHEBI:16235"/>
        <dbReference type="ChEBI" id="CHEBI:16750"/>
        <dbReference type="ChEBI" id="CHEBI:43474"/>
        <dbReference type="ChEBI" id="CHEBI:57720"/>
        <dbReference type="EC" id="2.4.2.1"/>
    </reaction>
</comment>
<evidence type="ECO:0000256" key="2">
    <source>
        <dbReference type="ARBA" id="ARBA00022679"/>
    </source>
</evidence>
<proteinExistence type="inferred from homology"/>
<comment type="catalytic activity">
    <reaction evidence="3">
        <text>xanthosine + phosphate = alpha-D-ribose 1-phosphate + xanthine</text>
        <dbReference type="Rhea" id="RHEA:27638"/>
        <dbReference type="ChEBI" id="CHEBI:17712"/>
        <dbReference type="ChEBI" id="CHEBI:18107"/>
        <dbReference type="ChEBI" id="CHEBI:43474"/>
        <dbReference type="ChEBI" id="CHEBI:57720"/>
        <dbReference type="EC" id="2.4.2.1"/>
    </reaction>
</comment>
<dbReference type="EMBL" id="SOBK01000011">
    <property type="protein sequence ID" value="TDT86791.1"/>
    <property type="molecule type" value="Genomic_DNA"/>
</dbReference>
<dbReference type="InterPro" id="IPR009664">
    <property type="entry name" value="Ppnp"/>
</dbReference>
<evidence type="ECO:0000313" key="6">
    <source>
        <dbReference type="Proteomes" id="UP000055611"/>
    </source>
</evidence>
<comment type="function">
    <text evidence="3">Catalyzes the phosphorolysis of diverse nucleosides, yielding D-ribose 1-phosphate and the respective free bases. Can use uridine, adenosine, guanosine, cytidine, thymidine, inosine and xanthosine as substrates. Also catalyzes the reverse reactions.</text>
</comment>
<evidence type="ECO:0000313" key="7">
    <source>
        <dbReference type="Proteomes" id="UP000295506"/>
    </source>
</evidence>
<dbReference type="InterPro" id="IPR011051">
    <property type="entry name" value="RmlC_Cupin_sf"/>
</dbReference>
<comment type="catalytic activity">
    <reaction evidence="3">
        <text>thymidine + phosphate = 2-deoxy-alpha-D-ribose 1-phosphate + thymine</text>
        <dbReference type="Rhea" id="RHEA:16037"/>
        <dbReference type="ChEBI" id="CHEBI:17748"/>
        <dbReference type="ChEBI" id="CHEBI:17821"/>
        <dbReference type="ChEBI" id="CHEBI:43474"/>
        <dbReference type="ChEBI" id="CHEBI:57259"/>
        <dbReference type="EC" id="2.4.2.2"/>
    </reaction>
</comment>
<accession>A0A126QSM4</accession>
<dbReference type="OrthoDB" id="9793848at2"/>
<dbReference type="PANTHER" id="PTHR36540">
    <property type="entry name" value="PYRIMIDINE/PURINE NUCLEOSIDE PHOSPHORYLASE"/>
    <property type="match status" value="1"/>
</dbReference>
<organism evidence="5 7">
    <name type="scientific">Pseudodesulfovibrio indicus</name>
    <dbReference type="NCBI Taxonomy" id="1716143"/>
    <lineage>
        <taxon>Bacteria</taxon>
        <taxon>Pseudomonadati</taxon>
        <taxon>Thermodesulfobacteriota</taxon>
        <taxon>Desulfovibrionia</taxon>
        <taxon>Desulfovibrionales</taxon>
        <taxon>Desulfovibrionaceae</taxon>
    </lineage>
</organism>
<comment type="catalytic activity">
    <reaction evidence="3">
        <text>inosine + phosphate = alpha-D-ribose 1-phosphate + hypoxanthine</text>
        <dbReference type="Rhea" id="RHEA:27646"/>
        <dbReference type="ChEBI" id="CHEBI:17368"/>
        <dbReference type="ChEBI" id="CHEBI:17596"/>
        <dbReference type="ChEBI" id="CHEBI:43474"/>
        <dbReference type="ChEBI" id="CHEBI:57720"/>
        <dbReference type="EC" id="2.4.2.1"/>
    </reaction>
</comment>
<dbReference type="AlphaFoldDB" id="A0A126QSM4"/>
<dbReference type="InterPro" id="IPR014710">
    <property type="entry name" value="RmlC-like_jellyroll"/>
</dbReference>
<dbReference type="GO" id="GO:0016154">
    <property type="term" value="F:pyrimidine-nucleoside phosphorylase activity"/>
    <property type="evidence" value="ECO:0007669"/>
    <property type="project" value="UniProtKB-UniRule"/>
</dbReference>
<evidence type="ECO:0000313" key="4">
    <source>
        <dbReference type="EMBL" id="AMK12727.1"/>
    </source>
</evidence>
<dbReference type="EC" id="2.4.2.1" evidence="3"/>
<comment type="catalytic activity">
    <reaction evidence="3">
        <text>cytidine + phosphate = cytosine + alpha-D-ribose 1-phosphate</text>
        <dbReference type="Rhea" id="RHEA:52540"/>
        <dbReference type="ChEBI" id="CHEBI:16040"/>
        <dbReference type="ChEBI" id="CHEBI:17562"/>
        <dbReference type="ChEBI" id="CHEBI:43474"/>
        <dbReference type="ChEBI" id="CHEBI:57720"/>
        <dbReference type="EC" id="2.4.2.2"/>
    </reaction>
</comment>
<dbReference type="FunFam" id="2.60.120.10:FF:000016">
    <property type="entry name" value="Pyrimidine/purine nucleoside phosphorylase"/>
    <property type="match status" value="1"/>
</dbReference>
<dbReference type="Proteomes" id="UP000055611">
    <property type="component" value="Chromosome"/>
</dbReference>
<dbReference type="EMBL" id="CP014206">
    <property type="protein sequence ID" value="AMK12727.1"/>
    <property type="molecule type" value="Genomic_DNA"/>
</dbReference>
<dbReference type="PANTHER" id="PTHR36540:SF1">
    <property type="entry name" value="PYRIMIDINE_PURINE NUCLEOSIDE PHOSPHORYLASE"/>
    <property type="match status" value="1"/>
</dbReference>
<comment type="catalytic activity">
    <reaction evidence="3">
        <text>a purine D-ribonucleoside + phosphate = a purine nucleobase + alpha-D-ribose 1-phosphate</text>
        <dbReference type="Rhea" id="RHEA:19805"/>
        <dbReference type="ChEBI" id="CHEBI:26386"/>
        <dbReference type="ChEBI" id="CHEBI:43474"/>
        <dbReference type="ChEBI" id="CHEBI:57720"/>
        <dbReference type="ChEBI" id="CHEBI:142355"/>
        <dbReference type="EC" id="2.4.2.1"/>
    </reaction>
</comment>
<dbReference type="Gene3D" id="2.60.120.10">
    <property type="entry name" value="Jelly Rolls"/>
    <property type="match status" value="1"/>
</dbReference>
<comment type="similarity">
    <text evidence="3">Belongs to the nucleoside phosphorylase PpnP family.</text>
</comment>
<comment type="catalytic activity">
    <reaction evidence="3">
        <text>uridine + phosphate = alpha-D-ribose 1-phosphate + uracil</text>
        <dbReference type="Rhea" id="RHEA:24388"/>
        <dbReference type="ChEBI" id="CHEBI:16704"/>
        <dbReference type="ChEBI" id="CHEBI:17568"/>
        <dbReference type="ChEBI" id="CHEBI:43474"/>
        <dbReference type="ChEBI" id="CHEBI:57720"/>
        <dbReference type="EC" id="2.4.2.2"/>
    </reaction>
</comment>
<evidence type="ECO:0000256" key="3">
    <source>
        <dbReference type="HAMAP-Rule" id="MF_01537"/>
    </source>
</evidence>
<dbReference type="CDD" id="cd20296">
    <property type="entry name" value="cupin_PpnP-like"/>
    <property type="match status" value="1"/>
</dbReference>
<reference evidence="4 6" key="1">
    <citation type="journal article" date="2016" name="Front. Microbiol.">
        <title>Genome Sequence of the Piezophilic, Mesophilic Sulfate-Reducing Bacterium Desulfovibrio indicus J2T.</title>
        <authorList>
            <person name="Cao J."/>
            <person name="Maignien L."/>
            <person name="Shao Z."/>
            <person name="Alain K."/>
            <person name="Jebbar M."/>
        </authorList>
    </citation>
    <scope>NUCLEOTIDE SEQUENCE [LARGE SCALE GENOMIC DNA]</scope>
    <source>
        <strain evidence="4 6">J2</strain>
    </source>
</reference>
<dbReference type="KEGG" id="dej:AWY79_17260"/>
<evidence type="ECO:0000313" key="5">
    <source>
        <dbReference type="EMBL" id="TDT86791.1"/>
    </source>
</evidence>
<keyword evidence="2 3" id="KW-0808">Transferase</keyword>
<dbReference type="RefSeq" id="WP_066806597.1">
    <property type="nucleotide sequence ID" value="NZ_CP014206.1"/>
</dbReference>
<keyword evidence="1 3" id="KW-0328">Glycosyltransferase</keyword>
<evidence type="ECO:0000256" key="1">
    <source>
        <dbReference type="ARBA" id="ARBA00022676"/>
    </source>
</evidence>
<dbReference type="HAMAP" id="MF_01537">
    <property type="entry name" value="Nucleos_phosphorylase_PpnP"/>
    <property type="match status" value="1"/>
</dbReference>
<dbReference type="EC" id="2.4.2.2" evidence="3"/>
<reference evidence="5 7" key="2">
    <citation type="submission" date="2019-03" db="EMBL/GenBank/DDBJ databases">
        <title>Genomic Encyclopedia of Type Strains, Phase IV (KMG-IV): sequencing the most valuable type-strain genomes for metagenomic binning, comparative biology and taxonomic classification.</title>
        <authorList>
            <person name="Goeker M."/>
        </authorList>
    </citation>
    <scope>NUCLEOTIDE SEQUENCE [LARGE SCALE GENOMIC DNA]</scope>
    <source>
        <strain evidence="5 7">DSM 101483</strain>
    </source>
</reference>
<dbReference type="GO" id="GO:0005829">
    <property type="term" value="C:cytosol"/>
    <property type="evidence" value="ECO:0007669"/>
    <property type="project" value="TreeGrafter"/>
</dbReference>
<dbReference type="Proteomes" id="UP000295506">
    <property type="component" value="Unassembled WGS sequence"/>
</dbReference>
<comment type="catalytic activity">
    <reaction evidence="3">
        <text>adenosine + phosphate = alpha-D-ribose 1-phosphate + adenine</text>
        <dbReference type="Rhea" id="RHEA:27642"/>
        <dbReference type="ChEBI" id="CHEBI:16335"/>
        <dbReference type="ChEBI" id="CHEBI:16708"/>
        <dbReference type="ChEBI" id="CHEBI:43474"/>
        <dbReference type="ChEBI" id="CHEBI:57720"/>
        <dbReference type="EC" id="2.4.2.1"/>
    </reaction>
</comment>
<dbReference type="Pfam" id="PF06865">
    <property type="entry name" value="Ppnp"/>
    <property type="match status" value="1"/>
</dbReference>
<dbReference type="GO" id="GO:0004731">
    <property type="term" value="F:purine-nucleoside phosphorylase activity"/>
    <property type="evidence" value="ECO:0007669"/>
    <property type="project" value="UniProtKB-UniRule"/>
</dbReference>
<keyword evidence="6" id="KW-1185">Reference proteome</keyword>
<gene>
    <name evidence="3" type="primary">ppnP</name>
    <name evidence="4" type="ORF">AWY79_17260</name>
    <name evidence="5" type="ORF">EDC59_111109</name>
</gene>
<name>A0A126QSM4_9BACT</name>
<sequence>MSDFSNVTVARKANVYFDGKVTSRTITFADGGVKTLGIMLPGEYEFGTAKAEHMEITSGELSVQLPGIDEWVAVTSGQTFNVPANAKFRLKVATVTDYCCSYLD</sequence>
<protein>
    <recommendedName>
        <fullName evidence="3">Pyrimidine/purine nucleoside phosphorylase</fullName>
        <ecNumber evidence="3">2.4.2.1</ecNumber>
        <ecNumber evidence="3">2.4.2.2</ecNumber>
    </recommendedName>
    <alternativeName>
        <fullName evidence="3">Adenosine phosphorylase</fullName>
    </alternativeName>
    <alternativeName>
        <fullName evidence="3">Cytidine phosphorylase</fullName>
    </alternativeName>
    <alternativeName>
        <fullName evidence="3">Guanosine phosphorylase</fullName>
    </alternativeName>
    <alternativeName>
        <fullName evidence="3">Inosine phosphorylase</fullName>
    </alternativeName>
    <alternativeName>
        <fullName evidence="3">Thymidine phosphorylase</fullName>
    </alternativeName>
    <alternativeName>
        <fullName evidence="3">Uridine phosphorylase</fullName>
    </alternativeName>
    <alternativeName>
        <fullName evidence="3">Xanthosine phosphorylase</fullName>
    </alternativeName>
</protein>
<dbReference type="SUPFAM" id="SSF51182">
    <property type="entry name" value="RmlC-like cupins"/>
    <property type="match status" value="1"/>
</dbReference>